<evidence type="ECO:0000313" key="2">
    <source>
        <dbReference type="EMBL" id="GCB80952.1"/>
    </source>
</evidence>
<gene>
    <name evidence="2" type="ORF">scyTo_0022952</name>
</gene>
<comment type="similarity">
    <text evidence="1">Belongs to the apolipoprotein L family.</text>
</comment>
<sequence>NRAKYEQALLKVQDYYKNMEYFLILFPIMEKQIKQNIIELQTVADDIDTCRRHASIATIVGSGTSAVGGTVAMAGMLAAPFTGGISLLFTGAILAGGLTTAAASVTEVYANRGHEKKVDEVLERYNSSCQHLMASFEKAFGAIESLTKLSQEEMAAGLAKRLGLRPLSVGHNSYKLVSTLLARKTLAEMSMLQRLATEVSALLGSIQGGNVVESVGYVKKMLFGTPIVMSPGARVATATLSTAFVAWDIYSLVTESLDLRKGSTTELAQQ</sequence>
<keyword evidence="3" id="KW-1185">Reference proteome</keyword>
<dbReference type="AlphaFoldDB" id="A0A401Q6H3"/>
<dbReference type="GO" id="GO:0016020">
    <property type="term" value="C:membrane"/>
    <property type="evidence" value="ECO:0007669"/>
    <property type="project" value="TreeGrafter"/>
</dbReference>
<dbReference type="EMBL" id="BFAA01025096">
    <property type="protein sequence ID" value="GCB80952.1"/>
    <property type="molecule type" value="Genomic_DNA"/>
</dbReference>
<evidence type="ECO:0000313" key="3">
    <source>
        <dbReference type="Proteomes" id="UP000288216"/>
    </source>
</evidence>
<dbReference type="Pfam" id="PF05461">
    <property type="entry name" value="ApoL"/>
    <property type="match status" value="1"/>
</dbReference>
<dbReference type="Proteomes" id="UP000288216">
    <property type="component" value="Unassembled WGS sequence"/>
</dbReference>
<protein>
    <submittedName>
        <fullName evidence="2">Uncharacterized protein</fullName>
    </submittedName>
</protein>
<evidence type="ECO:0000256" key="1">
    <source>
        <dbReference type="ARBA" id="ARBA00010090"/>
    </source>
</evidence>
<dbReference type="InterPro" id="IPR008405">
    <property type="entry name" value="ApoL"/>
</dbReference>
<dbReference type="PANTHER" id="PTHR14096:SF28">
    <property type="entry name" value="APOLIPOPROTEIN L, 1-RELATED"/>
    <property type="match status" value="1"/>
</dbReference>
<feature type="non-terminal residue" evidence="2">
    <location>
        <position position="270"/>
    </location>
</feature>
<dbReference type="GO" id="GO:0042157">
    <property type="term" value="P:lipoprotein metabolic process"/>
    <property type="evidence" value="ECO:0007669"/>
    <property type="project" value="InterPro"/>
</dbReference>
<dbReference type="PANTHER" id="PTHR14096">
    <property type="entry name" value="APOLIPOPROTEIN L"/>
    <property type="match status" value="1"/>
</dbReference>
<organism evidence="2 3">
    <name type="scientific">Scyliorhinus torazame</name>
    <name type="common">Cloudy catshark</name>
    <name type="synonym">Catulus torazame</name>
    <dbReference type="NCBI Taxonomy" id="75743"/>
    <lineage>
        <taxon>Eukaryota</taxon>
        <taxon>Metazoa</taxon>
        <taxon>Chordata</taxon>
        <taxon>Craniata</taxon>
        <taxon>Vertebrata</taxon>
        <taxon>Chondrichthyes</taxon>
        <taxon>Elasmobranchii</taxon>
        <taxon>Galeomorphii</taxon>
        <taxon>Galeoidea</taxon>
        <taxon>Carcharhiniformes</taxon>
        <taxon>Scyliorhinidae</taxon>
        <taxon>Scyliorhinus</taxon>
    </lineage>
</organism>
<dbReference type="OrthoDB" id="6363454at2759"/>
<dbReference type="GO" id="GO:0005576">
    <property type="term" value="C:extracellular region"/>
    <property type="evidence" value="ECO:0007669"/>
    <property type="project" value="InterPro"/>
</dbReference>
<dbReference type="GO" id="GO:0006869">
    <property type="term" value="P:lipid transport"/>
    <property type="evidence" value="ECO:0007669"/>
    <property type="project" value="InterPro"/>
</dbReference>
<reference evidence="2 3" key="1">
    <citation type="journal article" date="2018" name="Nat. Ecol. Evol.">
        <title>Shark genomes provide insights into elasmobranch evolution and the origin of vertebrates.</title>
        <authorList>
            <person name="Hara Y"/>
            <person name="Yamaguchi K"/>
            <person name="Onimaru K"/>
            <person name="Kadota M"/>
            <person name="Koyanagi M"/>
            <person name="Keeley SD"/>
            <person name="Tatsumi K"/>
            <person name="Tanaka K"/>
            <person name="Motone F"/>
            <person name="Kageyama Y"/>
            <person name="Nozu R"/>
            <person name="Adachi N"/>
            <person name="Nishimura O"/>
            <person name="Nakagawa R"/>
            <person name="Tanegashima C"/>
            <person name="Kiyatake I"/>
            <person name="Matsumoto R"/>
            <person name="Murakumo K"/>
            <person name="Nishida K"/>
            <person name="Terakita A"/>
            <person name="Kuratani S"/>
            <person name="Sato K"/>
            <person name="Hyodo S Kuraku.S."/>
        </authorList>
    </citation>
    <scope>NUCLEOTIDE SEQUENCE [LARGE SCALE GENOMIC DNA]</scope>
</reference>
<accession>A0A401Q6H3</accession>
<dbReference type="OMA" id="NDHEAWE"/>
<feature type="non-terminal residue" evidence="2">
    <location>
        <position position="1"/>
    </location>
</feature>
<name>A0A401Q6H3_SCYTO</name>
<comment type="caution">
    <text evidence="2">The sequence shown here is derived from an EMBL/GenBank/DDBJ whole genome shotgun (WGS) entry which is preliminary data.</text>
</comment>
<dbReference type="GO" id="GO:0008289">
    <property type="term" value="F:lipid binding"/>
    <property type="evidence" value="ECO:0007669"/>
    <property type="project" value="InterPro"/>
</dbReference>
<proteinExistence type="inferred from homology"/>